<comment type="caution">
    <text evidence="1">The sequence shown here is derived from an EMBL/GenBank/DDBJ whole genome shotgun (WGS) entry which is preliminary data.</text>
</comment>
<dbReference type="EMBL" id="FCOW01000035">
    <property type="protein sequence ID" value="CVK21453.1"/>
    <property type="molecule type" value="Genomic_DNA"/>
</dbReference>
<reference evidence="1 2" key="1">
    <citation type="submission" date="2016-01" db="EMBL/GenBank/DDBJ databases">
        <authorList>
            <person name="Brown R."/>
        </authorList>
    </citation>
    <scope>NUCLEOTIDE SEQUENCE [LARGE SCALE GENOMIC DNA]</scope>
    <source>
        <strain evidence="1">Sporomusa sphaeroides DSM 2875</strain>
    </source>
</reference>
<sequence length="76" mass="8223">MSVAGKTVTVVMTERMYGQLAKCAAVLSAKPRRNGKTREVSVEDALLLAAMLYIEEYLYRQEDGRSGPAVSCSPPG</sequence>
<evidence type="ECO:0000313" key="2">
    <source>
        <dbReference type="Proteomes" id="UP000245702"/>
    </source>
</evidence>
<keyword evidence="2" id="KW-1185">Reference proteome</keyword>
<proteinExistence type="predicted"/>
<organism evidence="1 2">
    <name type="scientific">Sporomusa sphaeroides DSM 2875</name>
    <dbReference type="NCBI Taxonomy" id="1337886"/>
    <lineage>
        <taxon>Bacteria</taxon>
        <taxon>Bacillati</taxon>
        <taxon>Bacillota</taxon>
        <taxon>Negativicutes</taxon>
        <taxon>Selenomonadales</taxon>
        <taxon>Sporomusaceae</taxon>
        <taxon>Sporomusa</taxon>
    </lineage>
</organism>
<accession>A0ABM9WA96</accession>
<name>A0ABM9WA96_9FIRM</name>
<protein>
    <submittedName>
        <fullName evidence="1">Uncharacterized protein</fullName>
    </submittedName>
</protein>
<dbReference type="Proteomes" id="UP000245702">
    <property type="component" value="Unassembled WGS sequence"/>
</dbReference>
<evidence type="ECO:0000313" key="1">
    <source>
        <dbReference type="EMBL" id="CVK21453.1"/>
    </source>
</evidence>
<gene>
    <name evidence="1" type="ORF">SSPH_04144</name>
</gene>